<gene>
    <name evidence="2" type="ORF">DXN04_34400</name>
</gene>
<evidence type="ECO:0000313" key="2">
    <source>
        <dbReference type="EMBL" id="RFM28362.1"/>
    </source>
</evidence>
<reference evidence="2 3" key="1">
    <citation type="submission" date="2018-08" db="EMBL/GenBank/DDBJ databases">
        <title>Chitinophaga sp. K20C18050901, a novel bacterium isolated from forest soil.</title>
        <authorList>
            <person name="Wang C."/>
        </authorList>
    </citation>
    <scope>NUCLEOTIDE SEQUENCE [LARGE SCALE GENOMIC DNA]</scope>
    <source>
        <strain evidence="2 3">K20C18050901</strain>
    </source>
</reference>
<evidence type="ECO:0000256" key="1">
    <source>
        <dbReference type="SAM" id="SignalP"/>
    </source>
</evidence>
<keyword evidence="1" id="KW-0732">Signal</keyword>
<accession>A0A3E1NKA3</accession>
<keyword evidence="3" id="KW-1185">Reference proteome</keyword>
<dbReference type="EMBL" id="QTJV01000062">
    <property type="protein sequence ID" value="RFM28362.1"/>
    <property type="molecule type" value="Genomic_DNA"/>
</dbReference>
<evidence type="ECO:0000313" key="3">
    <source>
        <dbReference type="Proteomes" id="UP000261174"/>
    </source>
</evidence>
<comment type="caution">
    <text evidence="2">The sequence shown here is derived from an EMBL/GenBank/DDBJ whole genome shotgun (WGS) entry which is preliminary data.</text>
</comment>
<dbReference type="PROSITE" id="PS51257">
    <property type="entry name" value="PROKAR_LIPOPROTEIN"/>
    <property type="match status" value="1"/>
</dbReference>
<feature type="chain" id="PRO_5017667057" evidence="1">
    <location>
        <begin position="24"/>
        <end position="281"/>
    </location>
</feature>
<dbReference type="AlphaFoldDB" id="A0A3E1NKA3"/>
<feature type="signal peptide" evidence="1">
    <location>
        <begin position="1"/>
        <end position="23"/>
    </location>
</feature>
<dbReference type="RefSeq" id="WP_116857933.1">
    <property type="nucleotide sequence ID" value="NZ_QTJV01000062.1"/>
</dbReference>
<dbReference type="OrthoDB" id="1490670at2"/>
<proteinExistence type="predicted"/>
<name>A0A3E1NKA3_9BACT</name>
<sequence length="281" mass="30450">MKPTFCKLAAVSLCSLLLFSCTKKDNTLGDLSKPNEKVSPEMIPITKGQYEYINSIFSDTKLTSSYIGKIKDSINTLKSAKTTGSYNPAYPNQFDANYYDEVYSTYEGDQANLVGGTVGRSRYDIQMHFDIKARPLRLMVILPFYYNDLTPSHPSASQAGPVQQILLGDNLGSQEPLGSPLLNITEGSYSFFGNAGGNIIEKRTLITTSDGNTTVKGGINAAGVEVGATLANGLKVESTTSSLTNVQWSVSYRADFLNAFTPYNPKIILNGFAKLTGSVPQ</sequence>
<dbReference type="Proteomes" id="UP000261174">
    <property type="component" value="Unassembled WGS sequence"/>
</dbReference>
<protein>
    <submittedName>
        <fullName evidence="2">Uncharacterized protein</fullName>
    </submittedName>
</protein>
<organism evidence="2 3">
    <name type="scientific">Chitinophaga silvisoli</name>
    <dbReference type="NCBI Taxonomy" id="2291814"/>
    <lineage>
        <taxon>Bacteria</taxon>
        <taxon>Pseudomonadati</taxon>
        <taxon>Bacteroidota</taxon>
        <taxon>Chitinophagia</taxon>
        <taxon>Chitinophagales</taxon>
        <taxon>Chitinophagaceae</taxon>
        <taxon>Chitinophaga</taxon>
    </lineage>
</organism>